<organism evidence="5 6">
    <name type="scientific">Phormidesmis priestleyi Ana</name>
    <dbReference type="NCBI Taxonomy" id="1666911"/>
    <lineage>
        <taxon>Bacteria</taxon>
        <taxon>Bacillati</taxon>
        <taxon>Cyanobacteriota</taxon>
        <taxon>Cyanophyceae</taxon>
        <taxon>Leptolyngbyales</taxon>
        <taxon>Leptolyngbyaceae</taxon>
        <taxon>Phormidesmis</taxon>
    </lineage>
</organism>
<name>A0A0P7ZR40_9CYAN</name>
<comment type="caution">
    <text evidence="5">The sequence shown here is derived from an EMBL/GenBank/DDBJ whole genome shotgun (WGS) entry which is preliminary data.</text>
</comment>
<dbReference type="Gene3D" id="2.60.20.10">
    <property type="entry name" value="Crystallins"/>
    <property type="match status" value="1"/>
</dbReference>
<dbReference type="Pfam" id="PF01847">
    <property type="entry name" value="VHL"/>
    <property type="match status" value="8"/>
</dbReference>
<dbReference type="SMART" id="SM00247">
    <property type="entry name" value="XTALbg"/>
    <property type="match status" value="1"/>
</dbReference>
<dbReference type="Gene3D" id="2.60.40.780">
    <property type="entry name" value="von Hippel-Lindau disease tumour suppressor, beta domain"/>
    <property type="match status" value="9"/>
</dbReference>
<dbReference type="Pfam" id="PF03995">
    <property type="entry name" value="Inhibitor_I36"/>
    <property type="match status" value="1"/>
</dbReference>
<dbReference type="SUPFAM" id="SSF49695">
    <property type="entry name" value="gamma-Crystallin-like"/>
    <property type="match status" value="1"/>
</dbReference>
<feature type="domain" description="Beta/gamma crystallin 'Greek key'" evidence="4">
    <location>
        <begin position="839"/>
        <end position="880"/>
    </location>
</feature>
<dbReference type="InterPro" id="IPR036208">
    <property type="entry name" value="VHL_sf"/>
</dbReference>
<dbReference type="Proteomes" id="UP000050465">
    <property type="component" value="Unassembled WGS sequence"/>
</dbReference>
<evidence type="ECO:0000256" key="2">
    <source>
        <dbReference type="ARBA" id="ARBA00010057"/>
    </source>
</evidence>
<dbReference type="InterPro" id="IPR001064">
    <property type="entry name" value="Beta/gamma_crystallin"/>
</dbReference>
<evidence type="ECO:0000256" key="1">
    <source>
        <dbReference type="ARBA" id="ARBA00009646"/>
    </source>
</evidence>
<dbReference type="SUPFAM" id="SSF49468">
    <property type="entry name" value="VHL"/>
    <property type="match status" value="9"/>
</dbReference>
<evidence type="ECO:0000313" key="5">
    <source>
        <dbReference type="EMBL" id="KPQ32345.1"/>
    </source>
</evidence>
<protein>
    <recommendedName>
        <fullName evidence="4">Beta/gamma crystallin 'Greek key' domain-containing protein</fullName>
    </recommendedName>
</protein>
<evidence type="ECO:0000313" key="6">
    <source>
        <dbReference type="Proteomes" id="UP000050465"/>
    </source>
</evidence>
<sequence>MNTSITFRNTTALSTIIYWRDSNGQEIEYAQLQPYSSYTQPTYEGHEWLVRDRLSGLLLSETAGKAEPSTFDITENIRSVNANNPVSITFTNHTPLAVAVFWVDYQGKEQVYGKLKPGDSYAQSTFAGHPWRIRAINSGKPIGFYIPSSEAQQTCSIRLFSRQSLHPKKLEITNASFLNLQLEWIDFEGHPQPYTVIKPEGSFTQPTYASHPWILRDIHSGLVVDVLTGAFDDEALTVQADVLRSLAGVKETQVTFRSSLPFSVNLLWVDYEGNEQPYTTLLPGAVYRQSTYAAHPWRVRNTATAELVGLFIPSGEAQQMHEFVVATYQGHAAADIEIVNNSHLKTDVFLVGENAVEYKLRSLDPRERYIQHLYESARIVVRDAYSHHRLTQTVVSAESSLLTITGLSVVSEGGTPSVNVKFTNRTPFTVKIFWVDFAGKENEYATLKTGESYTQMTGARHVWRARELYTNHIVGLFIANEAAEQVANYELKSRNAHTPTSITFENDSLLTVEVLWLNYQGEEVLYKALKPGGSVGYQTYVTHPWIVRDSQSRRLLDWNWGDQQQQKITINDQDIKPREGVKEVAIAFNNKLPFAVDVLWINYQGVEQLYATLEPGEKYDQRTYETHPWRIRQQHSGDEVGLYIANGNSQQTYDISLRSESSDVATSIEFSNLSPLAVELFWLNYQGQEVSYGTLASRESKTISSYMTHPWIIRDVNSRETVGFTVGIRQPQLMNITGQTTRSRSNTKAVNLKMTNPTPLTVDVNWINHTGEEILYSSLSPGSTFNVDTYEHHSWRMREQTSQAEIDLYIASGLANQRYSIKNSLVRTRERKDAVLWQGEVALYENENFGGRVWILHDDTPSFLIAESLNDRVSSIRLGPDTAVTLFQHTHYQGINDVFHFDATSLQSSDVGDNNISSLQVLLTLPPTTASIHSTSRLTEDPTEDPLVSASGIASKPVYRSIITLPPLTHSVEVWGTEEITIKVGKQHHTIDPIRSVQLKPNAAGKLILTISPDELGKASLMLRTNSMAEKERFFVFPDIDVHTKILKMEPGTLWANRDRLGADSRFSQADLQQVQTAMQTLSNTVPAASRALSHGVSRDRLVVTDTMPYEAWSLDFGGTNRENVARFYPVDHSDLRNINANAERIDNLVGQGIFDFITEPVGKFFVETIPKAATTVVNETTDFVEDVGDTLEDAGEAIVEFGGKAIKEVEKTAVAVWQETSDWTEQAVKDTGEFIEETADTVVTGISDTAKETAEFFEDVGAALKKAAEKVVQITVEAGGKLYQFVADTVEKVGKFVQTVMEQAGILWDKFVNWAMDILGWDDVLHTHDYFVQSINNGINLAQETINDLKGTMRGWLAEAQTDVVEGIDSLIDALGAGDIAQEKRTGGLDTSDMSDKLDWITGLILDSDDDGSAATQSVSGTVVIDNPLLDKIMGQVPQSLKDELERLLTSFVDLIKEYIEDDLPIVIDSFLDSIALFQAAMQEPDRAQELVLSAVLSIVKSLAVAGLGAIDVFITMLFELFLTALELLQIALNEVIEIPVLSALYRGITQGHDLTAISLCSLVIAIPTTVMSKLITGESAFQGITVTGQSDDPLDIKKKKRSWAIAYGCFHTFLTVSDLVYDIQGGASKETSPEGRQVELGKKYKFNQRGRILKKYTNNIKRETATPAVRKQAFDIDSASNLGKGMTVFKLVTIGVGVMAQVAGNPLGHIEKLTHSELESLRQAGYNKPDYWGYIVWNFQWTYLCVGAIDFIASSLGSFSKVSTKVTDYALPALTTVVGITHIGLMSKLVDVDRKQPTKYEPSVNGRRRAGWMFDTLPAITKALTYKEVNQSTYNIPLIIHSTLFVTLGHMGEAIVYWVRAGQNINGTDFDL</sequence>
<dbReference type="EMBL" id="LJZR01000060">
    <property type="protein sequence ID" value="KPQ32345.1"/>
    <property type="molecule type" value="Genomic_DNA"/>
</dbReference>
<dbReference type="InterPro" id="IPR011024">
    <property type="entry name" value="G_crystallin-like"/>
</dbReference>
<dbReference type="PROSITE" id="PS50915">
    <property type="entry name" value="CRYSTALLIN_BETA_GAMMA"/>
    <property type="match status" value="1"/>
</dbReference>
<keyword evidence="3" id="KW-0677">Repeat</keyword>
<evidence type="ECO:0000259" key="4">
    <source>
        <dbReference type="PROSITE" id="PS50915"/>
    </source>
</evidence>
<dbReference type="InterPro" id="IPR037140">
    <property type="entry name" value="VHL_beta_dom_sf"/>
</dbReference>
<dbReference type="STRING" id="1666911.HLUCCA11_21730"/>
<comment type="similarity">
    <text evidence="1">Belongs to the beta/gamma-crystallin family.</text>
</comment>
<dbReference type="CDD" id="cd05468">
    <property type="entry name" value="pVHL"/>
    <property type="match status" value="3"/>
</dbReference>
<proteinExistence type="inferred from homology"/>
<dbReference type="InterPro" id="IPR022772">
    <property type="entry name" value="VHL_tumour_suppress_b/a_dom"/>
</dbReference>
<accession>A0A0P7ZR40</accession>
<reference evidence="5 6" key="1">
    <citation type="submission" date="2015-09" db="EMBL/GenBank/DDBJ databases">
        <title>Identification and resolution of microdiversity through metagenomic sequencing of parallel consortia.</title>
        <authorList>
            <person name="Nelson W.C."/>
            <person name="Romine M.F."/>
            <person name="Lindemann S.R."/>
        </authorList>
    </citation>
    <scope>NUCLEOTIDE SEQUENCE [LARGE SCALE GENOMIC DNA]</scope>
    <source>
        <strain evidence="5">Ana</strain>
    </source>
</reference>
<evidence type="ECO:0000256" key="3">
    <source>
        <dbReference type="ARBA" id="ARBA00022737"/>
    </source>
</evidence>
<dbReference type="InterPro" id="IPR024053">
    <property type="entry name" value="VHL_beta_dom"/>
</dbReference>
<gene>
    <name evidence="5" type="ORF">HLUCCA11_21730</name>
</gene>
<comment type="similarity">
    <text evidence="2">Belongs to the VHL family.</text>
</comment>